<dbReference type="AlphaFoldDB" id="A0A0C9WLB7"/>
<feature type="non-terminal residue" evidence="2">
    <location>
        <position position="281"/>
    </location>
</feature>
<dbReference type="EMBL" id="KN839270">
    <property type="protein sequence ID" value="KIJ90150.1"/>
    <property type="molecule type" value="Genomic_DNA"/>
</dbReference>
<evidence type="ECO:0000256" key="1">
    <source>
        <dbReference type="SAM" id="MobiDB-lite"/>
    </source>
</evidence>
<dbReference type="GO" id="GO:0007165">
    <property type="term" value="P:signal transduction"/>
    <property type="evidence" value="ECO:0007669"/>
    <property type="project" value="InterPro"/>
</dbReference>
<dbReference type="STRING" id="1095629.A0A0C9WLB7"/>
<protein>
    <submittedName>
        <fullName evidence="2">Uncharacterized protein</fullName>
    </submittedName>
</protein>
<dbReference type="InterPro" id="IPR011025">
    <property type="entry name" value="GproteinA_insert"/>
</dbReference>
<dbReference type="SUPFAM" id="SSF47895">
    <property type="entry name" value="Transducin (alpha subunit), insertion domain"/>
    <property type="match status" value="1"/>
</dbReference>
<proteinExistence type="predicted"/>
<dbReference type="Proteomes" id="UP000054477">
    <property type="component" value="Unassembled WGS sequence"/>
</dbReference>
<evidence type="ECO:0000313" key="3">
    <source>
        <dbReference type="Proteomes" id="UP000054477"/>
    </source>
</evidence>
<reference evidence="2 3" key="1">
    <citation type="submission" date="2014-04" db="EMBL/GenBank/DDBJ databases">
        <authorList>
            <consortium name="DOE Joint Genome Institute"/>
            <person name="Kuo A."/>
            <person name="Kohler A."/>
            <person name="Nagy L.G."/>
            <person name="Floudas D."/>
            <person name="Copeland A."/>
            <person name="Barry K.W."/>
            <person name="Cichocki N."/>
            <person name="Veneault-Fourrey C."/>
            <person name="LaButti K."/>
            <person name="Lindquist E.A."/>
            <person name="Lipzen A."/>
            <person name="Lundell T."/>
            <person name="Morin E."/>
            <person name="Murat C."/>
            <person name="Sun H."/>
            <person name="Tunlid A."/>
            <person name="Henrissat B."/>
            <person name="Grigoriev I.V."/>
            <person name="Hibbett D.S."/>
            <person name="Martin F."/>
            <person name="Nordberg H.P."/>
            <person name="Cantor M.N."/>
            <person name="Hua S.X."/>
        </authorList>
    </citation>
    <scope>NUCLEOTIDE SEQUENCE [LARGE SCALE GENOMIC DNA]</scope>
    <source>
        <strain evidence="2 3">LaAM-08-1</strain>
    </source>
</reference>
<accession>A0A0C9WLB7</accession>
<name>A0A0C9WLB7_9AGAR</name>
<keyword evidence="3" id="KW-1185">Reference proteome</keyword>
<dbReference type="OrthoDB" id="10637924at2759"/>
<gene>
    <name evidence="2" type="ORF">K443DRAFT_15478</name>
</gene>
<feature type="region of interest" description="Disordered" evidence="1">
    <location>
        <begin position="1"/>
        <end position="33"/>
    </location>
</feature>
<sequence length="281" mass="31308">EEALRYYRTGKPIDDDEDGGRLTAARRASSWGQGDHSVEFVEVVSVTSVDQDLNEHEMNVGAGGILKERPFALRGSSRTAGDFSEAVASTSVVPPVDSADEQGVEDIYGPSCFDEDSSTIGSGFDHEEEDDDRGRWRTGSDLDDGDEDGDELGDDGDDDDDSQENVVRFVDRELVDRRMSRQYAEAEAKWVSEQIDDDLREERGRLKRKKGNVKRLLSGKLMLQEHIDPLVQDVGRMLELSVQDIRELWHHPTVKGFLKNITRVAPPDYVPSTGNVVILAV</sequence>
<evidence type="ECO:0000313" key="2">
    <source>
        <dbReference type="EMBL" id="KIJ90150.1"/>
    </source>
</evidence>
<feature type="compositionally biased region" description="Acidic residues" evidence="1">
    <location>
        <begin position="141"/>
        <end position="163"/>
    </location>
</feature>
<reference evidence="3" key="2">
    <citation type="submission" date="2015-01" db="EMBL/GenBank/DDBJ databases">
        <title>Evolutionary Origins and Diversification of the Mycorrhizal Mutualists.</title>
        <authorList>
            <consortium name="DOE Joint Genome Institute"/>
            <consortium name="Mycorrhizal Genomics Consortium"/>
            <person name="Kohler A."/>
            <person name="Kuo A."/>
            <person name="Nagy L.G."/>
            <person name="Floudas D."/>
            <person name="Copeland A."/>
            <person name="Barry K.W."/>
            <person name="Cichocki N."/>
            <person name="Veneault-Fourrey C."/>
            <person name="LaButti K."/>
            <person name="Lindquist E.A."/>
            <person name="Lipzen A."/>
            <person name="Lundell T."/>
            <person name="Morin E."/>
            <person name="Murat C."/>
            <person name="Riley R."/>
            <person name="Ohm R."/>
            <person name="Sun H."/>
            <person name="Tunlid A."/>
            <person name="Henrissat B."/>
            <person name="Grigoriev I.V."/>
            <person name="Hibbett D.S."/>
            <person name="Martin F."/>
        </authorList>
    </citation>
    <scope>NUCLEOTIDE SEQUENCE [LARGE SCALE GENOMIC DNA]</scope>
    <source>
        <strain evidence="3">LaAM-08-1</strain>
    </source>
</reference>
<feature type="region of interest" description="Disordered" evidence="1">
    <location>
        <begin position="87"/>
        <end position="167"/>
    </location>
</feature>
<dbReference type="HOGENOM" id="CLU_992284_0_0_1"/>
<organism evidence="2 3">
    <name type="scientific">Laccaria amethystina LaAM-08-1</name>
    <dbReference type="NCBI Taxonomy" id="1095629"/>
    <lineage>
        <taxon>Eukaryota</taxon>
        <taxon>Fungi</taxon>
        <taxon>Dikarya</taxon>
        <taxon>Basidiomycota</taxon>
        <taxon>Agaricomycotina</taxon>
        <taxon>Agaricomycetes</taxon>
        <taxon>Agaricomycetidae</taxon>
        <taxon>Agaricales</taxon>
        <taxon>Agaricineae</taxon>
        <taxon>Hydnangiaceae</taxon>
        <taxon>Laccaria</taxon>
    </lineage>
</organism>